<dbReference type="RefSeq" id="WP_157719238.1">
    <property type="nucleotide sequence ID" value="NZ_LT629787.1"/>
</dbReference>
<accession>A0A1H2HWR5</accession>
<dbReference type="Proteomes" id="UP000243924">
    <property type="component" value="Chromosome I"/>
</dbReference>
<keyword evidence="1" id="KW-0732">Signal</keyword>
<feature type="chain" id="PRO_5009276124" description="DUF4440 domain-containing protein" evidence="1">
    <location>
        <begin position="23"/>
        <end position="150"/>
    </location>
</feature>
<evidence type="ECO:0000256" key="1">
    <source>
        <dbReference type="SAM" id="SignalP"/>
    </source>
</evidence>
<evidence type="ECO:0000313" key="3">
    <source>
        <dbReference type="Proteomes" id="UP000243924"/>
    </source>
</evidence>
<gene>
    <name evidence="2" type="ORF">SAMN05216210_3367</name>
</gene>
<protein>
    <recommendedName>
        <fullName evidence="4">DUF4440 domain-containing protein</fullName>
    </recommendedName>
</protein>
<dbReference type="PROSITE" id="PS51257">
    <property type="entry name" value="PROKAR_LIPOPROTEIN"/>
    <property type="match status" value="1"/>
</dbReference>
<sequence>MASLRHVCIVSVLAGSLLSGCAALQELNIVEKPEDEVARLAQQQFDFMRAGEFDKAYVLMSPGYRALKSESAYKMDNRGARRWQTADVTQVTCQEERCNVFAEITLTEPASGPQMRPSQMRPAGERASITMNMEQLWLKTGEGWRKSRNL</sequence>
<keyword evidence="3" id="KW-1185">Reference proteome</keyword>
<reference evidence="3" key="1">
    <citation type="submission" date="2016-10" db="EMBL/GenBank/DDBJ databases">
        <authorList>
            <person name="Varghese N."/>
            <person name="Submissions S."/>
        </authorList>
    </citation>
    <scope>NUCLEOTIDE SEQUENCE [LARGE SCALE GENOMIC DNA]</scope>
    <source>
        <strain evidence="3">CECT 8338</strain>
    </source>
</reference>
<evidence type="ECO:0008006" key="4">
    <source>
        <dbReference type="Google" id="ProtNLM"/>
    </source>
</evidence>
<feature type="signal peptide" evidence="1">
    <location>
        <begin position="1"/>
        <end position="22"/>
    </location>
</feature>
<dbReference type="AlphaFoldDB" id="A0A1H2HWR5"/>
<proteinExistence type="predicted"/>
<dbReference type="EMBL" id="LT629787">
    <property type="protein sequence ID" value="SDU36224.1"/>
    <property type="molecule type" value="Genomic_DNA"/>
</dbReference>
<name>A0A1H2HWR5_9GAMM</name>
<evidence type="ECO:0000313" key="2">
    <source>
        <dbReference type="EMBL" id="SDU36224.1"/>
    </source>
</evidence>
<dbReference type="STRING" id="1434072.SAMN05216210_3367"/>
<organism evidence="2 3">
    <name type="scientific">Halopseudomonas salegens</name>
    <dbReference type="NCBI Taxonomy" id="1434072"/>
    <lineage>
        <taxon>Bacteria</taxon>
        <taxon>Pseudomonadati</taxon>
        <taxon>Pseudomonadota</taxon>
        <taxon>Gammaproteobacteria</taxon>
        <taxon>Pseudomonadales</taxon>
        <taxon>Pseudomonadaceae</taxon>
        <taxon>Halopseudomonas</taxon>
    </lineage>
</organism>
<dbReference type="OrthoDB" id="5731608at2"/>